<dbReference type="Pfam" id="PF14538">
    <property type="entry name" value="Raptor_N"/>
    <property type="match status" value="1"/>
</dbReference>
<keyword evidence="2" id="KW-0677">Repeat</keyword>
<reference evidence="4" key="3">
    <citation type="submission" date="2016-07" db="EMBL/GenBank/DDBJ databases">
        <title>Evolution of pathogenesis and genome organization in the Tremellales.</title>
        <authorList>
            <person name="Cuomo C."/>
            <person name="Litvintseva A."/>
            <person name="Heitman J."/>
            <person name="Chen Y."/>
            <person name="Sun S."/>
            <person name="Springer D."/>
            <person name="Dromer F."/>
            <person name="Young S."/>
            <person name="Zeng Q."/>
            <person name="Chapman S."/>
            <person name="Gujja S."/>
            <person name="Saif S."/>
            <person name="Birren B."/>
        </authorList>
    </citation>
    <scope>NUCLEOTIDE SEQUENCE</scope>
    <source>
        <strain evidence="4">CBS 10737</strain>
    </source>
</reference>
<dbReference type="STRING" id="1296096.A0A1B9I2Y7"/>
<dbReference type="GO" id="GO:0030307">
    <property type="term" value="P:positive regulation of cell growth"/>
    <property type="evidence" value="ECO:0007669"/>
    <property type="project" value="TreeGrafter"/>
</dbReference>
<dbReference type="EMBL" id="CP144523">
    <property type="protein sequence ID" value="WWC70048.1"/>
    <property type="molecule type" value="Genomic_DNA"/>
</dbReference>
<dbReference type="PANTHER" id="PTHR12848">
    <property type="entry name" value="REGULATORY-ASSOCIATED PROTEIN OF MTOR"/>
    <property type="match status" value="1"/>
</dbReference>
<evidence type="ECO:0000313" key="5">
    <source>
        <dbReference type="EMBL" id="WWC70048.1"/>
    </source>
</evidence>
<dbReference type="OrthoDB" id="10262360at2759"/>
<dbReference type="GO" id="GO:0005737">
    <property type="term" value="C:cytoplasm"/>
    <property type="evidence" value="ECO:0007669"/>
    <property type="project" value="TreeGrafter"/>
</dbReference>
<evidence type="ECO:0000313" key="4">
    <source>
        <dbReference type="EMBL" id="OCF49903.1"/>
    </source>
</evidence>
<dbReference type="GO" id="GO:0071230">
    <property type="term" value="P:cellular response to amino acid stimulus"/>
    <property type="evidence" value="ECO:0007669"/>
    <property type="project" value="TreeGrafter"/>
</dbReference>
<dbReference type="GO" id="GO:0010506">
    <property type="term" value="P:regulation of autophagy"/>
    <property type="evidence" value="ECO:0007669"/>
    <property type="project" value="TreeGrafter"/>
</dbReference>
<keyword evidence="6" id="KW-1185">Reference proteome</keyword>
<accession>A0A1B9I2Y7</accession>
<keyword evidence="1" id="KW-0853">WD repeat</keyword>
<evidence type="ECO:0000256" key="2">
    <source>
        <dbReference type="ARBA" id="ARBA00022737"/>
    </source>
</evidence>
<dbReference type="PANTHER" id="PTHR12848:SF16">
    <property type="entry name" value="REGULATORY-ASSOCIATED PROTEIN OF MTOR"/>
    <property type="match status" value="1"/>
</dbReference>
<feature type="domain" description="Raptor N-terminal CASPase-like" evidence="3">
    <location>
        <begin position="90"/>
        <end position="252"/>
    </location>
</feature>
<dbReference type="GO" id="GO:0031931">
    <property type="term" value="C:TORC1 complex"/>
    <property type="evidence" value="ECO:0007669"/>
    <property type="project" value="InterPro"/>
</dbReference>
<proteinExistence type="predicted"/>
<dbReference type="GO" id="GO:0031929">
    <property type="term" value="P:TOR signaling"/>
    <property type="evidence" value="ECO:0007669"/>
    <property type="project" value="InterPro"/>
</dbReference>
<dbReference type="KEGG" id="kpin:30172803"/>
<dbReference type="InterPro" id="IPR004083">
    <property type="entry name" value="Raptor"/>
</dbReference>
<dbReference type="EMBL" id="KI894011">
    <property type="protein sequence ID" value="OCF49903.1"/>
    <property type="molecule type" value="Genomic_DNA"/>
</dbReference>
<organism evidence="4">
    <name type="scientific">Kwoniella pini CBS 10737</name>
    <dbReference type="NCBI Taxonomy" id="1296096"/>
    <lineage>
        <taxon>Eukaryota</taxon>
        <taxon>Fungi</taxon>
        <taxon>Dikarya</taxon>
        <taxon>Basidiomycota</taxon>
        <taxon>Agaricomycotina</taxon>
        <taxon>Tremellomycetes</taxon>
        <taxon>Tremellales</taxon>
        <taxon>Cryptococcaceae</taxon>
        <taxon>Kwoniella</taxon>
    </lineage>
</organism>
<dbReference type="PRINTS" id="PR01547">
    <property type="entry name" value="YEAST176DUF"/>
</dbReference>
<reference evidence="5" key="2">
    <citation type="submission" date="2013-07" db="EMBL/GenBank/DDBJ databases">
        <authorList>
            <consortium name="The Broad Institute Genome Sequencing Platform"/>
            <person name="Cuomo C."/>
            <person name="Litvintseva A."/>
            <person name="Chen Y."/>
            <person name="Heitman J."/>
            <person name="Sun S."/>
            <person name="Springer D."/>
            <person name="Dromer F."/>
            <person name="Young S.K."/>
            <person name="Zeng Q."/>
            <person name="Gargeya S."/>
            <person name="Fitzgerald M."/>
            <person name="Abouelleil A."/>
            <person name="Alvarado L."/>
            <person name="Berlin A.M."/>
            <person name="Chapman S.B."/>
            <person name="Dewar J."/>
            <person name="Goldberg J."/>
            <person name="Griggs A."/>
            <person name="Gujja S."/>
            <person name="Hansen M."/>
            <person name="Howarth C."/>
            <person name="Imamovic A."/>
            <person name="Larimer J."/>
            <person name="McCowan C."/>
            <person name="Murphy C."/>
            <person name="Pearson M."/>
            <person name="Priest M."/>
            <person name="Roberts A."/>
            <person name="Saif S."/>
            <person name="Shea T."/>
            <person name="Sykes S."/>
            <person name="Wortman J."/>
            <person name="Nusbaum C."/>
            <person name="Birren B."/>
        </authorList>
    </citation>
    <scope>NUCLEOTIDE SEQUENCE</scope>
    <source>
        <strain evidence="5">CBS 10737</strain>
    </source>
</reference>
<name>A0A1B9I2Y7_9TREE</name>
<dbReference type="GO" id="GO:0030674">
    <property type="term" value="F:protein-macromolecule adaptor activity"/>
    <property type="evidence" value="ECO:0007669"/>
    <property type="project" value="TreeGrafter"/>
</dbReference>
<gene>
    <name evidence="4" type="ORF">I206_04434</name>
    <name evidence="5" type="ORF">I206_103992</name>
</gene>
<dbReference type="SMART" id="SM01302">
    <property type="entry name" value="Raptor_N"/>
    <property type="match status" value="1"/>
</dbReference>
<dbReference type="GO" id="GO:0009267">
    <property type="term" value="P:cellular response to starvation"/>
    <property type="evidence" value="ECO:0007669"/>
    <property type="project" value="TreeGrafter"/>
</dbReference>
<dbReference type="GeneID" id="30172803"/>
<protein>
    <recommendedName>
        <fullName evidence="3">Raptor N-terminal CASPase-like domain-containing protein</fullName>
    </recommendedName>
</protein>
<sequence>MPTNDGIGVIPNQSIQSEKSINSSGWITTNTSSWASTRRLSGTGTGTFERKFDRPLLAWTGIRHQLKEEDEIEVEKEISKIEKDKFNDDGGQCKQVVLLTCLHLQHEMTLRDVGQYSWIIPNIKDPMGSMMKIMKQYAQQLREISKDSTLDCRSAPDPSKLVIQHHLQRARQQAGENNYVTVLYNGQGIQEPPTEQGELWCYDRSFDECLQSGGGPSEYIPIMLFDVMLWAGPSTCYVWDVSHSGRFIKAAKIEAEEIDNQFKAAALQNPQIAQIHSPIYSKRQIHFASCGSNQSIPYINGMPDDLFTSCLINPLKISLLFHNLKIFPLTKNDESNLNYLPKSKDYMNNLWEKMSLNLKNRLKIELFSIIKTITWQTLNNGNGIENENENENLIIYENLFNDEK</sequence>
<evidence type="ECO:0000313" key="6">
    <source>
        <dbReference type="Proteomes" id="UP000094020"/>
    </source>
</evidence>
<reference evidence="5" key="4">
    <citation type="submission" date="2024-02" db="EMBL/GenBank/DDBJ databases">
        <title>Comparative genomics of Cryptococcus and Kwoniella reveals pathogenesis evolution and contrasting modes of karyotype evolution via chromosome fusion or intercentromeric recombination.</title>
        <authorList>
            <person name="Coelho M.A."/>
            <person name="David-Palma M."/>
            <person name="Shea T."/>
            <person name="Bowers K."/>
            <person name="McGinley-Smith S."/>
            <person name="Mohammad A.W."/>
            <person name="Gnirke A."/>
            <person name="Yurkov A.M."/>
            <person name="Nowrousian M."/>
            <person name="Sun S."/>
            <person name="Cuomo C.A."/>
            <person name="Heitman J."/>
        </authorList>
    </citation>
    <scope>NUCLEOTIDE SEQUENCE</scope>
    <source>
        <strain evidence="5">CBS 10737</strain>
    </source>
</reference>
<reference evidence="4" key="1">
    <citation type="submission" date="2013-07" db="EMBL/GenBank/DDBJ databases">
        <title>The Genome Sequence of Cryptococcus pinus CBS10737.</title>
        <authorList>
            <consortium name="The Broad Institute Genome Sequencing Platform"/>
            <person name="Cuomo C."/>
            <person name="Litvintseva A."/>
            <person name="Chen Y."/>
            <person name="Heitman J."/>
            <person name="Sun S."/>
            <person name="Springer D."/>
            <person name="Dromer F."/>
            <person name="Young S.K."/>
            <person name="Zeng Q."/>
            <person name="Gargeya S."/>
            <person name="Fitzgerald M."/>
            <person name="Abouelleil A."/>
            <person name="Alvarado L."/>
            <person name="Berlin A.M."/>
            <person name="Chapman S.B."/>
            <person name="Dewar J."/>
            <person name="Goldberg J."/>
            <person name="Griggs A."/>
            <person name="Gujja S."/>
            <person name="Hansen M."/>
            <person name="Howarth C."/>
            <person name="Imamovic A."/>
            <person name="Larimer J."/>
            <person name="McCowan C."/>
            <person name="Murphy C."/>
            <person name="Pearson M."/>
            <person name="Priest M."/>
            <person name="Roberts A."/>
            <person name="Saif S."/>
            <person name="Shea T."/>
            <person name="Sykes S."/>
            <person name="Wortman J."/>
            <person name="Nusbaum C."/>
            <person name="Birren B."/>
        </authorList>
    </citation>
    <scope>NUCLEOTIDE SEQUENCE [LARGE SCALE GENOMIC DNA]</scope>
    <source>
        <strain evidence="4">CBS 10737</strain>
    </source>
</reference>
<evidence type="ECO:0000256" key="1">
    <source>
        <dbReference type="ARBA" id="ARBA00022574"/>
    </source>
</evidence>
<dbReference type="Proteomes" id="UP000094020">
    <property type="component" value="Chromosome 5"/>
</dbReference>
<evidence type="ECO:0000259" key="3">
    <source>
        <dbReference type="SMART" id="SM01302"/>
    </source>
</evidence>
<dbReference type="InterPro" id="IPR029347">
    <property type="entry name" value="Raptor_N"/>
</dbReference>
<dbReference type="RefSeq" id="XP_019011122.1">
    <property type="nucleotide sequence ID" value="XM_019156164.1"/>
</dbReference>
<dbReference type="AlphaFoldDB" id="A0A1B9I2Y7"/>